<comment type="caution">
    <text evidence="1">The sequence shown here is derived from an EMBL/GenBank/DDBJ whole genome shotgun (WGS) entry which is preliminary data.</text>
</comment>
<dbReference type="AlphaFoldDB" id="A0A0N0RX89"/>
<keyword evidence="2" id="KW-1185">Reference proteome</keyword>
<organism evidence="1 2">
    <name type="scientific">Penicillium nordicum</name>
    <dbReference type="NCBI Taxonomy" id="229535"/>
    <lineage>
        <taxon>Eukaryota</taxon>
        <taxon>Fungi</taxon>
        <taxon>Dikarya</taxon>
        <taxon>Ascomycota</taxon>
        <taxon>Pezizomycotina</taxon>
        <taxon>Eurotiomycetes</taxon>
        <taxon>Eurotiomycetidae</taxon>
        <taxon>Eurotiales</taxon>
        <taxon>Aspergillaceae</taxon>
        <taxon>Penicillium</taxon>
    </lineage>
</organism>
<evidence type="ECO:0000313" key="1">
    <source>
        <dbReference type="EMBL" id="KOS36203.1"/>
    </source>
</evidence>
<proteinExistence type="predicted"/>
<name>A0A0N0RX89_9EURO</name>
<reference evidence="1 2" key="1">
    <citation type="submission" date="2015-08" db="EMBL/GenBank/DDBJ databases">
        <title>Genome sequencing of Penicillium nordicum.</title>
        <authorList>
            <person name="Nguyen H.D."/>
            <person name="Seifert K.A."/>
        </authorList>
    </citation>
    <scope>NUCLEOTIDE SEQUENCE [LARGE SCALE GENOMIC DNA]</scope>
    <source>
        <strain evidence="1 2">DAOMC 185683</strain>
    </source>
</reference>
<protein>
    <submittedName>
        <fullName evidence="1">Uncharacterized protein</fullName>
    </submittedName>
</protein>
<evidence type="ECO:0000313" key="2">
    <source>
        <dbReference type="Proteomes" id="UP000037696"/>
    </source>
</evidence>
<sequence>RRWASSSCFSWMKRLHSHTQLVRLQQVN</sequence>
<accession>A0A0N0RX89</accession>
<gene>
    <name evidence="1" type="ORF">ACN38_g13076</name>
</gene>
<dbReference type="Proteomes" id="UP000037696">
    <property type="component" value="Unassembled WGS sequence"/>
</dbReference>
<feature type="non-terminal residue" evidence="1">
    <location>
        <position position="1"/>
    </location>
</feature>
<dbReference type="EMBL" id="LHQQ01000594">
    <property type="protein sequence ID" value="KOS36203.1"/>
    <property type="molecule type" value="Genomic_DNA"/>
</dbReference>